<protein>
    <recommendedName>
        <fullName evidence="4">BTB domain-containing protein</fullName>
    </recommendedName>
</protein>
<evidence type="ECO:0000256" key="2">
    <source>
        <dbReference type="ARBA" id="ARBA00022737"/>
    </source>
</evidence>
<dbReference type="AlphaFoldDB" id="A0A078A414"/>
<feature type="region of interest" description="Disordered" evidence="3">
    <location>
        <begin position="870"/>
        <end position="909"/>
    </location>
</feature>
<accession>A0A078A414</accession>
<dbReference type="Gene3D" id="1.25.40.420">
    <property type="match status" value="1"/>
</dbReference>
<dbReference type="PANTHER" id="PTHR24412">
    <property type="entry name" value="KELCH PROTEIN"/>
    <property type="match status" value="1"/>
</dbReference>
<keyword evidence="1" id="KW-0880">Kelch repeat</keyword>
<dbReference type="Pfam" id="PF07707">
    <property type="entry name" value="BACK"/>
    <property type="match status" value="1"/>
</dbReference>
<reference evidence="5 6" key="1">
    <citation type="submission" date="2014-06" db="EMBL/GenBank/DDBJ databases">
        <authorList>
            <person name="Swart Estienne"/>
        </authorList>
    </citation>
    <scope>NUCLEOTIDE SEQUENCE [LARGE SCALE GENOMIC DNA]</scope>
    <source>
        <strain evidence="5 6">130c</strain>
    </source>
</reference>
<dbReference type="InterPro" id="IPR011333">
    <property type="entry name" value="SKP1/BTB/POZ_sf"/>
</dbReference>
<dbReference type="PANTHER" id="PTHR24412:SF489">
    <property type="entry name" value="RING FINGER DOMAIN AND KELCH REPEAT-CONTAINING PROTEIN DDB_G0271372"/>
    <property type="match status" value="1"/>
</dbReference>
<dbReference type="OrthoDB" id="684045at2759"/>
<evidence type="ECO:0000256" key="1">
    <source>
        <dbReference type="ARBA" id="ARBA00022441"/>
    </source>
</evidence>
<keyword evidence="6" id="KW-1185">Reference proteome</keyword>
<proteinExistence type="predicted"/>
<dbReference type="Pfam" id="PF00651">
    <property type="entry name" value="BTB"/>
    <property type="match status" value="1"/>
</dbReference>
<feature type="compositionally biased region" description="Polar residues" evidence="3">
    <location>
        <begin position="767"/>
        <end position="804"/>
    </location>
</feature>
<feature type="compositionally biased region" description="Polar residues" evidence="3">
    <location>
        <begin position="700"/>
        <end position="722"/>
    </location>
</feature>
<dbReference type="SUPFAM" id="SSF54695">
    <property type="entry name" value="POZ domain"/>
    <property type="match status" value="1"/>
</dbReference>
<evidence type="ECO:0000256" key="3">
    <source>
        <dbReference type="SAM" id="MobiDB-lite"/>
    </source>
</evidence>
<dbReference type="InterPro" id="IPR011705">
    <property type="entry name" value="BACK"/>
</dbReference>
<feature type="compositionally biased region" description="Polar residues" evidence="3">
    <location>
        <begin position="877"/>
        <end position="890"/>
    </location>
</feature>
<evidence type="ECO:0000259" key="4">
    <source>
        <dbReference type="PROSITE" id="PS50097"/>
    </source>
</evidence>
<dbReference type="OMA" id="THETQIR"/>
<dbReference type="Gene3D" id="3.30.710.10">
    <property type="entry name" value="Potassium Channel Kv1.1, Chain A"/>
    <property type="match status" value="1"/>
</dbReference>
<evidence type="ECO:0000313" key="5">
    <source>
        <dbReference type="EMBL" id="CDW77013.1"/>
    </source>
</evidence>
<dbReference type="EMBL" id="CCKQ01005751">
    <property type="protein sequence ID" value="CDW77013.1"/>
    <property type="molecule type" value="Genomic_DNA"/>
</dbReference>
<feature type="domain" description="BTB" evidence="4">
    <location>
        <begin position="139"/>
        <end position="205"/>
    </location>
</feature>
<dbReference type="InParanoid" id="A0A078A414"/>
<dbReference type="PROSITE" id="PS50097">
    <property type="entry name" value="BTB"/>
    <property type="match status" value="1"/>
</dbReference>
<dbReference type="InterPro" id="IPR000210">
    <property type="entry name" value="BTB/POZ_dom"/>
</dbReference>
<dbReference type="Proteomes" id="UP000039865">
    <property type="component" value="Unassembled WGS sequence"/>
</dbReference>
<gene>
    <name evidence="5" type="primary">Contig16687.g17777</name>
    <name evidence="5" type="ORF">STYLEM_5979</name>
</gene>
<name>A0A078A414_STYLE</name>
<sequence length="1225" mass="144272">MEQNKISFPESSNRDTNPFNQADILKQSQSYNEAYFNDDQIEDDFDEKVDDSGQNMDHLDAFAQEDDQSSQQLQFRNIEYDLASMNIVQELQSHRRDFIIEGRGSSQIPMSEDIRNQFYSSRTGQQDGAQESDNSDNEYELCFVVQDVEFLTYKNGFIVHSQYFRDLLNNVHDQQIRILLPLWATADSFRLVLDYVNVGEIQPDVNLETIQNVLWLADFFQIHQLQKLCIDLFIVPQLTRINVLNFLEDAFQKLSSCQEQQAKLQQDNQEDMQSLRFEEQFQQFIWAEDIWYEFFNQCLDVTAQNIDFIIKSQEKEILNLPDSVVEEIIERSLKICGKTEDNELVKFMMKMKKVVSPFDLLEQEKQRVITTYEKLVHTKSNYSDPMMSANVNSNSIKPLLTWKLSNLNLKQNFYKESDPFTVDGNQWILYISKMNDKECCVGIKFQSIFESDYESQQISFNVSQKSKYMRYSILSLLNWIRIDTEPSLLTQSSKLIKVYFQLKHTVSAILSYISLNFGMLSRDQKLPYLSANEFQLILMHRKINVKNEDEVIDAFASWLSYNILNSSKLSSNRTGNSVTKIDEKEILEIMKQINWPYVSFDKLMDLFKNFQILRQNIHIKSLFNNEFRNRATKKQNEVAVPPRMSYDSVMIETLFDYKYFLDKVADFLFKNFDAQSAIQQAQFQSPTRPHYQVKQIGIRSPSSSKQKIQNQQVLKDQASESSNYQKMNKNFLEEQYYSKLKELNQIKSELHKRQISADKNKVHTNLTNSLDMNNQGSSQRNNILSPSTNDGQISKINQNNPQFLSAQRSKHSSQQRSSPNKSRSRQETAIQNRGLFIKQGAQRSQQSAQTQNNNFNDLDQQKILQNHHKSTFDNRKPSNNQQKQQLNPRSQSKKKKTTSKEDTYKSGEIGIKSSAEFREGQYRLQHQAQNSVNKYNRSRKYLENNQDLQISNIQVQNSSQNENSDTQQQMMMSPHIVERNLQIQTQNQALLNNSMSQKQSSKGSQRYLDLRDDEDFDDRFGHHPIKIYSKQYQHQNNQNMDIEELQDHLLKNVQIRALNQQYQEYPQNNQIRNLYQLDLEDNNDEENEEEETETKLLINRYTGDEEDEKQQEHQYLDQLYHMNQQISREQMKTISSQYNENQLGTEYVHTHETQIRNQQLAPNYIGKNGGYQIDLLNHLNQQQHIQQHHHQRNEARLSLNQQFSEKKMTPVQKKFLNNLNTSHLN</sequence>
<keyword evidence="2" id="KW-0677">Repeat</keyword>
<evidence type="ECO:0000313" key="6">
    <source>
        <dbReference type="Proteomes" id="UP000039865"/>
    </source>
</evidence>
<organism evidence="5 6">
    <name type="scientific">Stylonychia lemnae</name>
    <name type="common">Ciliate</name>
    <dbReference type="NCBI Taxonomy" id="5949"/>
    <lineage>
        <taxon>Eukaryota</taxon>
        <taxon>Sar</taxon>
        <taxon>Alveolata</taxon>
        <taxon>Ciliophora</taxon>
        <taxon>Intramacronucleata</taxon>
        <taxon>Spirotrichea</taxon>
        <taxon>Stichotrichia</taxon>
        <taxon>Sporadotrichida</taxon>
        <taxon>Oxytrichidae</taxon>
        <taxon>Stylonychinae</taxon>
        <taxon>Stylonychia</taxon>
    </lineage>
</organism>
<feature type="region of interest" description="Disordered" evidence="3">
    <location>
        <begin position="767"/>
        <end position="827"/>
    </location>
</feature>
<feature type="region of interest" description="Disordered" evidence="3">
    <location>
        <begin position="696"/>
        <end position="722"/>
    </location>
</feature>